<comment type="catalytic activity">
    <reaction evidence="12">
        <text>ATP + H2O = ADP + phosphate + H(+)</text>
        <dbReference type="Rhea" id="RHEA:13065"/>
        <dbReference type="ChEBI" id="CHEBI:15377"/>
        <dbReference type="ChEBI" id="CHEBI:15378"/>
        <dbReference type="ChEBI" id="CHEBI:30616"/>
        <dbReference type="ChEBI" id="CHEBI:43474"/>
        <dbReference type="ChEBI" id="CHEBI:456216"/>
        <dbReference type="EC" id="5.6.2.4"/>
    </reaction>
</comment>
<evidence type="ECO:0000256" key="6">
    <source>
        <dbReference type="ARBA" id="ARBA00022806"/>
    </source>
</evidence>
<keyword evidence="4" id="KW-0547">Nucleotide-binding</keyword>
<keyword evidence="3" id="KW-0479">Metal-binding</keyword>
<dbReference type="Pfam" id="PF00270">
    <property type="entry name" value="DEAD"/>
    <property type="match status" value="1"/>
</dbReference>
<keyword evidence="6" id="KW-0347">Helicase</keyword>
<dbReference type="GO" id="GO:0006270">
    <property type="term" value="P:DNA replication initiation"/>
    <property type="evidence" value="ECO:0007669"/>
    <property type="project" value="TreeGrafter"/>
</dbReference>
<dbReference type="InterPro" id="IPR014001">
    <property type="entry name" value="Helicase_ATP-bd"/>
</dbReference>
<dbReference type="AlphaFoldDB" id="A0A1V1P8U6"/>
<protein>
    <recommendedName>
        <fullName evidence="11">DNA 3'-5' helicase</fullName>
        <ecNumber evidence="11">5.6.2.4</ecNumber>
    </recommendedName>
</protein>
<evidence type="ECO:0000313" key="14">
    <source>
        <dbReference type="EMBL" id="ETR71307.1"/>
    </source>
</evidence>
<dbReference type="EMBL" id="ATBP01000288">
    <property type="protein sequence ID" value="ETR71307.1"/>
    <property type="molecule type" value="Genomic_DNA"/>
</dbReference>
<evidence type="ECO:0000259" key="13">
    <source>
        <dbReference type="PROSITE" id="PS51192"/>
    </source>
</evidence>
<dbReference type="Gene3D" id="3.40.50.300">
    <property type="entry name" value="P-loop containing nucleotide triphosphate hydrolases"/>
    <property type="match status" value="1"/>
</dbReference>
<dbReference type="GO" id="GO:0003677">
    <property type="term" value="F:DNA binding"/>
    <property type="evidence" value="ECO:0007669"/>
    <property type="project" value="UniProtKB-KW"/>
</dbReference>
<proteinExistence type="predicted"/>
<keyword evidence="10" id="KW-0413">Isomerase</keyword>
<keyword evidence="1" id="KW-0639">Primosome</keyword>
<dbReference type="FunFam" id="3.40.1440.60:FF:000001">
    <property type="entry name" value="Primosomal protein N"/>
    <property type="match status" value="1"/>
</dbReference>
<dbReference type="GO" id="GO:1990077">
    <property type="term" value="C:primosome complex"/>
    <property type="evidence" value="ECO:0007669"/>
    <property type="project" value="UniProtKB-KW"/>
</dbReference>
<dbReference type="GO" id="GO:0046872">
    <property type="term" value="F:metal ion binding"/>
    <property type="evidence" value="ECO:0007669"/>
    <property type="project" value="UniProtKB-KW"/>
</dbReference>
<dbReference type="Pfam" id="PF18319">
    <property type="entry name" value="Zn_ribbon_PriA"/>
    <property type="match status" value="1"/>
</dbReference>
<dbReference type="FunFam" id="3.40.50.300:FF:000489">
    <property type="entry name" value="Primosome assembly protein PriA"/>
    <property type="match status" value="1"/>
</dbReference>
<evidence type="ECO:0000256" key="4">
    <source>
        <dbReference type="ARBA" id="ARBA00022741"/>
    </source>
</evidence>
<organism evidence="14 15">
    <name type="scientific">Candidatus Magnetoglobus multicellularis str. Araruama</name>
    <dbReference type="NCBI Taxonomy" id="890399"/>
    <lineage>
        <taxon>Bacteria</taxon>
        <taxon>Pseudomonadati</taxon>
        <taxon>Thermodesulfobacteriota</taxon>
        <taxon>Desulfobacteria</taxon>
        <taxon>Desulfobacterales</taxon>
        <taxon>Desulfobacteraceae</taxon>
        <taxon>Candidatus Magnetoglobus</taxon>
    </lineage>
</organism>
<evidence type="ECO:0000256" key="10">
    <source>
        <dbReference type="ARBA" id="ARBA00023235"/>
    </source>
</evidence>
<dbReference type="GO" id="GO:0005524">
    <property type="term" value="F:ATP binding"/>
    <property type="evidence" value="ECO:0007669"/>
    <property type="project" value="UniProtKB-KW"/>
</dbReference>
<keyword evidence="5" id="KW-0378">Hydrolase</keyword>
<dbReference type="SMART" id="SM00487">
    <property type="entry name" value="DEXDc"/>
    <property type="match status" value="1"/>
</dbReference>
<dbReference type="GO" id="GO:0006302">
    <property type="term" value="P:double-strand break repair"/>
    <property type="evidence" value="ECO:0007669"/>
    <property type="project" value="InterPro"/>
</dbReference>
<dbReference type="SUPFAM" id="SSF52540">
    <property type="entry name" value="P-loop containing nucleoside triphosphate hydrolases"/>
    <property type="match status" value="1"/>
</dbReference>
<evidence type="ECO:0000256" key="3">
    <source>
        <dbReference type="ARBA" id="ARBA00022723"/>
    </source>
</evidence>
<sequence length="616" mass="70213">MNAPIYINVAIAVPIDQTYTYQVPETFKDSCFTGVRVMVPFGRQTLSGYCLEFTDDPPVDKIKCIFDVLDETPLFYPDMVPLFKWMARYYCFPIGQVVKSCLPDGLSVITANTAKITPAGRKKLLSENMNPVEQKVLQYLDKGQQPLKNIQKHFKNKVPMSCIRRLERHLYVQIEKKEIRGAAAPKCIQYARFNPGCQFKPDSVTSRQQELIQMIRHAGEISVADIRKQGFSSQILKTVHQKGFLEFFDKELYRDPFGETIPPDTYLPIPTKHQATAIQTIENRIGQGFQVYLLYGVTGSGKTEVYMRITNAAISKSRTALILVPEIALITQVERQFRARFGDCIAVLHSRLSNGERFDQWMRIVRKQATIVIGARSAIFAPLENIGIIIVDEEHDASYKQSTQFRYHGRDVAAMRGKMADAVVVLGSATPSIQNYYHGMQHKYQILQLPNRIHNRPMPVIQVVDLKQNVGMRGMRRIITPELEHALKKNYENNQQSLLFLNRRGFATLPVCVQCGETMMCKNCDIAMIFHKNIHAYKCHYCGFTRPHNTQCPNCATGELKKLGYGTQRLEQDVSALIPDARVTRLDQDTTQKKDPLSTYSKNCGIIKLISWLARK</sequence>
<dbReference type="InterPro" id="IPR027417">
    <property type="entry name" value="P-loop_NTPase"/>
</dbReference>
<comment type="caution">
    <text evidence="14">The sequence shown here is derived from an EMBL/GenBank/DDBJ whole genome shotgun (WGS) entry which is preliminary data.</text>
</comment>
<evidence type="ECO:0000256" key="8">
    <source>
        <dbReference type="ARBA" id="ARBA00022840"/>
    </source>
</evidence>
<dbReference type="GO" id="GO:0006269">
    <property type="term" value="P:DNA replication, synthesis of primer"/>
    <property type="evidence" value="ECO:0007669"/>
    <property type="project" value="UniProtKB-KW"/>
</dbReference>
<evidence type="ECO:0000256" key="11">
    <source>
        <dbReference type="ARBA" id="ARBA00034808"/>
    </source>
</evidence>
<dbReference type="GO" id="GO:0043138">
    <property type="term" value="F:3'-5' DNA helicase activity"/>
    <property type="evidence" value="ECO:0007669"/>
    <property type="project" value="UniProtKB-EC"/>
</dbReference>
<evidence type="ECO:0000256" key="5">
    <source>
        <dbReference type="ARBA" id="ARBA00022801"/>
    </source>
</evidence>
<keyword evidence="2" id="KW-0235">DNA replication</keyword>
<dbReference type="PANTHER" id="PTHR30580">
    <property type="entry name" value="PRIMOSOMAL PROTEIN N"/>
    <property type="match status" value="1"/>
</dbReference>
<dbReference type="PANTHER" id="PTHR30580:SF0">
    <property type="entry name" value="PRIMOSOMAL PROTEIN N"/>
    <property type="match status" value="1"/>
</dbReference>
<dbReference type="Proteomes" id="UP000189670">
    <property type="component" value="Unassembled WGS sequence"/>
</dbReference>
<dbReference type="InterPro" id="IPR005259">
    <property type="entry name" value="PriA"/>
</dbReference>
<dbReference type="InterPro" id="IPR042115">
    <property type="entry name" value="PriA_3primeBD_sf"/>
</dbReference>
<evidence type="ECO:0000256" key="9">
    <source>
        <dbReference type="ARBA" id="ARBA00023125"/>
    </source>
</evidence>
<keyword evidence="9" id="KW-0238">DNA-binding</keyword>
<reference evidence="15" key="1">
    <citation type="submission" date="2012-11" db="EMBL/GenBank/DDBJ databases">
        <authorList>
            <person name="Lucero-Rivera Y.E."/>
            <person name="Tovar-Ramirez D."/>
        </authorList>
    </citation>
    <scope>NUCLEOTIDE SEQUENCE [LARGE SCALE GENOMIC DNA]</scope>
    <source>
        <strain evidence="15">Araruama</strain>
    </source>
</reference>
<keyword evidence="7" id="KW-0862">Zinc</keyword>
<dbReference type="InterPro" id="IPR041222">
    <property type="entry name" value="PriA_3primeBD"/>
</dbReference>
<evidence type="ECO:0000256" key="2">
    <source>
        <dbReference type="ARBA" id="ARBA00022705"/>
    </source>
</evidence>
<evidence type="ECO:0000256" key="7">
    <source>
        <dbReference type="ARBA" id="ARBA00022833"/>
    </source>
</evidence>
<dbReference type="EC" id="5.6.2.4" evidence="11"/>
<accession>A0A1V1P8U6</accession>
<evidence type="ECO:0000256" key="12">
    <source>
        <dbReference type="ARBA" id="ARBA00048988"/>
    </source>
</evidence>
<keyword evidence="8" id="KW-0067">ATP-binding</keyword>
<dbReference type="GO" id="GO:0006310">
    <property type="term" value="P:DNA recombination"/>
    <property type="evidence" value="ECO:0007669"/>
    <property type="project" value="InterPro"/>
</dbReference>
<dbReference type="CDD" id="cd17929">
    <property type="entry name" value="DEXHc_priA"/>
    <property type="match status" value="1"/>
</dbReference>
<gene>
    <name evidence="14" type="ORF">OMM_02587</name>
</gene>
<evidence type="ECO:0000313" key="15">
    <source>
        <dbReference type="Proteomes" id="UP000189670"/>
    </source>
</evidence>
<dbReference type="PROSITE" id="PS51192">
    <property type="entry name" value="HELICASE_ATP_BIND_1"/>
    <property type="match status" value="1"/>
</dbReference>
<name>A0A1V1P8U6_9BACT</name>
<dbReference type="NCBIfam" id="TIGR00595">
    <property type="entry name" value="priA"/>
    <property type="match status" value="1"/>
</dbReference>
<feature type="domain" description="Helicase ATP-binding" evidence="13">
    <location>
        <begin position="283"/>
        <end position="449"/>
    </location>
</feature>
<dbReference type="InterPro" id="IPR040498">
    <property type="entry name" value="PriA_CRR"/>
</dbReference>
<evidence type="ECO:0000256" key="1">
    <source>
        <dbReference type="ARBA" id="ARBA00022515"/>
    </source>
</evidence>
<dbReference type="GO" id="GO:0016787">
    <property type="term" value="F:hydrolase activity"/>
    <property type="evidence" value="ECO:0007669"/>
    <property type="project" value="UniProtKB-KW"/>
</dbReference>
<dbReference type="InterPro" id="IPR011545">
    <property type="entry name" value="DEAD/DEAH_box_helicase_dom"/>
</dbReference>
<dbReference type="Gene3D" id="3.40.1440.60">
    <property type="entry name" value="PriA, 3(prime) DNA-binding domain"/>
    <property type="match status" value="1"/>
</dbReference>
<dbReference type="Pfam" id="PF17764">
    <property type="entry name" value="PriA_3primeBD"/>
    <property type="match status" value="1"/>
</dbReference>